<dbReference type="RefSeq" id="XP_016608537.1">
    <property type="nucleotide sequence ID" value="XM_016753048.1"/>
</dbReference>
<feature type="transmembrane region" description="Helical" evidence="6">
    <location>
        <begin position="346"/>
        <end position="366"/>
    </location>
</feature>
<dbReference type="GO" id="GO:0016020">
    <property type="term" value="C:membrane"/>
    <property type="evidence" value="ECO:0007669"/>
    <property type="project" value="UniProtKB-SubCell"/>
</dbReference>
<feature type="transmembrane region" description="Helical" evidence="6">
    <location>
        <begin position="150"/>
        <end position="175"/>
    </location>
</feature>
<accession>A0A0L0HHB0</accession>
<evidence type="ECO:0000259" key="7">
    <source>
        <dbReference type="PROSITE" id="PS50850"/>
    </source>
</evidence>
<evidence type="ECO:0000256" key="3">
    <source>
        <dbReference type="ARBA" id="ARBA00022989"/>
    </source>
</evidence>
<feature type="transmembrane region" description="Helical" evidence="6">
    <location>
        <begin position="449"/>
        <end position="467"/>
    </location>
</feature>
<dbReference type="SUPFAM" id="SSF103473">
    <property type="entry name" value="MFS general substrate transporter"/>
    <property type="match status" value="1"/>
</dbReference>
<evidence type="ECO:0000256" key="5">
    <source>
        <dbReference type="SAM" id="MobiDB-lite"/>
    </source>
</evidence>
<dbReference type="GO" id="GO:0022857">
    <property type="term" value="F:transmembrane transporter activity"/>
    <property type="evidence" value="ECO:0007669"/>
    <property type="project" value="InterPro"/>
</dbReference>
<feature type="transmembrane region" description="Helical" evidence="6">
    <location>
        <begin position="55"/>
        <end position="72"/>
    </location>
</feature>
<feature type="region of interest" description="Disordered" evidence="5">
    <location>
        <begin position="224"/>
        <end position="247"/>
    </location>
</feature>
<reference evidence="8 9" key="1">
    <citation type="submission" date="2009-08" db="EMBL/GenBank/DDBJ databases">
        <title>The Genome Sequence of Spizellomyces punctatus strain DAOM BR117.</title>
        <authorList>
            <consortium name="The Broad Institute Genome Sequencing Platform"/>
            <person name="Russ C."/>
            <person name="Cuomo C."/>
            <person name="Shea T."/>
            <person name="Young S.K."/>
            <person name="Zeng Q."/>
            <person name="Koehrsen M."/>
            <person name="Haas B."/>
            <person name="Borodovsky M."/>
            <person name="Guigo R."/>
            <person name="Alvarado L."/>
            <person name="Berlin A."/>
            <person name="Bochicchio J."/>
            <person name="Borenstein D."/>
            <person name="Chapman S."/>
            <person name="Chen Z."/>
            <person name="Engels R."/>
            <person name="Freedman E."/>
            <person name="Gellesch M."/>
            <person name="Goldberg J."/>
            <person name="Griggs A."/>
            <person name="Gujja S."/>
            <person name="Heiman D."/>
            <person name="Hepburn T."/>
            <person name="Howarth C."/>
            <person name="Jen D."/>
            <person name="Larson L."/>
            <person name="Lewis B."/>
            <person name="Mehta T."/>
            <person name="Park D."/>
            <person name="Pearson M."/>
            <person name="Roberts A."/>
            <person name="Saif S."/>
            <person name="Shenoy N."/>
            <person name="Sisk P."/>
            <person name="Stolte C."/>
            <person name="Sykes S."/>
            <person name="Thomson T."/>
            <person name="Walk T."/>
            <person name="White J."/>
            <person name="Yandava C."/>
            <person name="Burger G."/>
            <person name="Gray M.W."/>
            <person name="Holland P.W.H."/>
            <person name="King N."/>
            <person name="Lang F.B.F."/>
            <person name="Roger A.J."/>
            <person name="Ruiz-Trillo I."/>
            <person name="Lander E."/>
            <person name="Nusbaum C."/>
        </authorList>
    </citation>
    <scope>NUCLEOTIDE SEQUENCE [LARGE SCALE GENOMIC DNA]</scope>
    <source>
        <strain evidence="8 9">DAOM BR117</strain>
    </source>
</reference>
<dbReference type="Proteomes" id="UP000053201">
    <property type="component" value="Unassembled WGS sequence"/>
</dbReference>
<dbReference type="InterPro" id="IPR036259">
    <property type="entry name" value="MFS_trans_sf"/>
</dbReference>
<name>A0A0L0HHB0_SPIPD</name>
<sequence length="479" mass="51195">MSPPSLTRGSPSTVSLAVSLISAALVQITAGTIYLFSLYGPQLTDRFNYTQSQTAFIAACVSWGTGLAGPLAGQLVDKHSKRPWPIFVVGGSLLGTAYMLISLTYTGYLSGTSFLIVAAYFAASGVGSSACYHCALATNLRNWPQHRRGLAVGIPVGFFGLSAFIFASLASMIFFEQDETGVFTLNVAAFLWFLAASAVGVNAIAAALLRDYRYDDDVVERSREECDDEDQAPLLPGHSDVSPDTSTPATAIQRSFIDDNPIYRQIDFYLLVITFVTLVGIGLMYIQNVGAMVVSLSGKDATPGSSEVQEAQNLHVTLFSLCSCAGRMGTGILSDTVSSRLGVPRLLWTTVAAFVMLCACALMASINKLNELVAGTVLVGLAFGSIWTSTPTQVAEFFGAHKFATHWGWMTLTPAFGGQLTSLVFGLIYDANKASSRHCKGSSCFAQTFLIAGGLCTLSLISSLILLRRRHPRMFQCAT</sequence>
<dbReference type="InParanoid" id="A0A0L0HHB0"/>
<dbReference type="InterPro" id="IPR011701">
    <property type="entry name" value="MFS"/>
</dbReference>
<dbReference type="GeneID" id="27688243"/>
<organism evidence="8 9">
    <name type="scientific">Spizellomyces punctatus (strain DAOM BR117)</name>
    <dbReference type="NCBI Taxonomy" id="645134"/>
    <lineage>
        <taxon>Eukaryota</taxon>
        <taxon>Fungi</taxon>
        <taxon>Fungi incertae sedis</taxon>
        <taxon>Chytridiomycota</taxon>
        <taxon>Chytridiomycota incertae sedis</taxon>
        <taxon>Chytridiomycetes</taxon>
        <taxon>Spizellomycetales</taxon>
        <taxon>Spizellomycetaceae</taxon>
        <taxon>Spizellomyces</taxon>
    </lineage>
</organism>
<dbReference type="PROSITE" id="PS50850">
    <property type="entry name" value="MFS"/>
    <property type="match status" value="1"/>
</dbReference>
<feature type="transmembrane region" description="Helical" evidence="6">
    <location>
        <begin position="187"/>
        <end position="209"/>
    </location>
</feature>
<proteinExistence type="predicted"/>
<dbReference type="AlphaFoldDB" id="A0A0L0HHB0"/>
<dbReference type="Pfam" id="PF07690">
    <property type="entry name" value="MFS_1"/>
    <property type="match status" value="2"/>
</dbReference>
<keyword evidence="4 6" id="KW-0472">Membrane</keyword>
<feature type="transmembrane region" description="Helical" evidence="6">
    <location>
        <begin position="114"/>
        <end position="138"/>
    </location>
</feature>
<dbReference type="PANTHER" id="PTHR21576:SF158">
    <property type="entry name" value="RIBOSOMAL RNA-PROCESSING PROTEIN 12-LIKE CONSERVED DOMAIN-CONTAINING PROTEIN"/>
    <property type="match status" value="1"/>
</dbReference>
<evidence type="ECO:0000256" key="2">
    <source>
        <dbReference type="ARBA" id="ARBA00022692"/>
    </source>
</evidence>
<gene>
    <name evidence="8" type="ORF">SPPG_04813</name>
</gene>
<feature type="transmembrane region" description="Helical" evidence="6">
    <location>
        <begin position="12"/>
        <end position="35"/>
    </location>
</feature>
<dbReference type="InterPro" id="IPR020846">
    <property type="entry name" value="MFS_dom"/>
</dbReference>
<dbReference type="PANTHER" id="PTHR21576">
    <property type="entry name" value="UNCHARACTERIZED NODULIN-LIKE PROTEIN"/>
    <property type="match status" value="1"/>
</dbReference>
<keyword evidence="3 6" id="KW-1133">Transmembrane helix</keyword>
<feature type="transmembrane region" description="Helical" evidence="6">
    <location>
        <begin position="84"/>
        <end position="108"/>
    </location>
</feature>
<feature type="transmembrane region" description="Helical" evidence="6">
    <location>
        <begin position="372"/>
        <end position="395"/>
    </location>
</feature>
<dbReference type="STRING" id="645134.A0A0L0HHB0"/>
<feature type="transmembrane region" description="Helical" evidence="6">
    <location>
        <begin position="268"/>
        <end position="294"/>
    </location>
</feature>
<dbReference type="Gene3D" id="1.20.1250.20">
    <property type="entry name" value="MFS general substrate transporter like domains"/>
    <property type="match status" value="2"/>
</dbReference>
<evidence type="ECO:0000313" key="9">
    <source>
        <dbReference type="Proteomes" id="UP000053201"/>
    </source>
</evidence>
<protein>
    <recommendedName>
        <fullName evidence="7">Major facilitator superfamily (MFS) profile domain-containing protein</fullName>
    </recommendedName>
</protein>
<evidence type="ECO:0000256" key="4">
    <source>
        <dbReference type="ARBA" id="ARBA00023136"/>
    </source>
</evidence>
<dbReference type="OMA" id="TNHWLIL"/>
<dbReference type="VEuPathDB" id="FungiDB:SPPG_04813"/>
<evidence type="ECO:0000256" key="1">
    <source>
        <dbReference type="ARBA" id="ARBA00004141"/>
    </source>
</evidence>
<dbReference type="OrthoDB" id="410267at2759"/>
<keyword evidence="2 6" id="KW-0812">Transmembrane</keyword>
<dbReference type="EMBL" id="KQ257456">
    <property type="protein sequence ID" value="KND00498.1"/>
    <property type="molecule type" value="Genomic_DNA"/>
</dbReference>
<evidence type="ECO:0000313" key="8">
    <source>
        <dbReference type="EMBL" id="KND00498.1"/>
    </source>
</evidence>
<comment type="subcellular location">
    <subcellularLocation>
        <location evidence="1">Membrane</location>
        <topology evidence="1">Multi-pass membrane protein</topology>
    </subcellularLocation>
</comment>
<feature type="domain" description="Major facilitator superfamily (MFS) profile" evidence="7">
    <location>
        <begin position="15"/>
        <end position="471"/>
    </location>
</feature>
<evidence type="ECO:0000256" key="6">
    <source>
        <dbReference type="SAM" id="Phobius"/>
    </source>
</evidence>
<keyword evidence="9" id="KW-1185">Reference proteome</keyword>
<dbReference type="eggNOG" id="ENOG502QQN9">
    <property type="taxonomic scope" value="Eukaryota"/>
</dbReference>